<protein>
    <submittedName>
        <fullName evidence="2">Uncharacterized protein</fullName>
    </submittedName>
</protein>
<sequence length="102" mass="12064">MLRNDDRNRKIRENRFKTRKLGLLDFSGTHRGTRWPNGRNYSDTRQASRGFGSRNPSRFEELRLEGSHLKLEDHHHHHFAARIYCLESLEAVLAVILAFLKH</sequence>
<evidence type="ECO:0000256" key="1">
    <source>
        <dbReference type="SAM" id="MobiDB-lite"/>
    </source>
</evidence>
<dbReference type="AlphaFoldDB" id="A0A5N6NG11"/>
<organism evidence="2 3">
    <name type="scientific">Mikania micrantha</name>
    <name type="common">bitter vine</name>
    <dbReference type="NCBI Taxonomy" id="192012"/>
    <lineage>
        <taxon>Eukaryota</taxon>
        <taxon>Viridiplantae</taxon>
        <taxon>Streptophyta</taxon>
        <taxon>Embryophyta</taxon>
        <taxon>Tracheophyta</taxon>
        <taxon>Spermatophyta</taxon>
        <taxon>Magnoliopsida</taxon>
        <taxon>eudicotyledons</taxon>
        <taxon>Gunneridae</taxon>
        <taxon>Pentapetalae</taxon>
        <taxon>asterids</taxon>
        <taxon>campanulids</taxon>
        <taxon>Asterales</taxon>
        <taxon>Asteraceae</taxon>
        <taxon>Asteroideae</taxon>
        <taxon>Heliantheae alliance</taxon>
        <taxon>Eupatorieae</taxon>
        <taxon>Mikania</taxon>
    </lineage>
</organism>
<feature type="region of interest" description="Disordered" evidence="1">
    <location>
        <begin position="34"/>
        <end position="55"/>
    </location>
</feature>
<proteinExistence type="predicted"/>
<accession>A0A5N6NG11</accession>
<reference evidence="2 3" key="1">
    <citation type="submission" date="2019-05" db="EMBL/GenBank/DDBJ databases">
        <title>Mikania micrantha, genome provides insights into the molecular mechanism of rapid growth.</title>
        <authorList>
            <person name="Liu B."/>
        </authorList>
    </citation>
    <scope>NUCLEOTIDE SEQUENCE [LARGE SCALE GENOMIC DNA]</scope>
    <source>
        <strain evidence="2">NLD-2019</strain>
        <tissue evidence="2">Leaf</tissue>
    </source>
</reference>
<comment type="caution">
    <text evidence="2">The sequence shown here is derived from an EMBL/GenBank/DDBJ whole genome shotgun (WGS) entry which is preliminary data.</text>
</comment>
<keyword evidence="3" id="KW-1185">Reference proteome</keyword>
<gene>
    <name evidence="2" type="ORF">E3N88_20055</name>
</gene>
<name>A0A5N6NG11_9ASTR</name>
<dbReference type="EMBL" id="SZYD01000011">
    <property type="protein sequence ID" value="KAD4887982.1"/>
    <property type="molecule type" value="Genomic_DNA"/>
</dbReference>
<dbReference type="Proteomes" id="UP000326396">
    <property type="component" value="Linkage Group LG19"/>
</dbReference>
<evidence type="ECO:0000313" key="2">
    <source>
        <dbReference type="EMBL" id="KAD4887982.1"/>
    </source>
</evidence>
<evidence type="ECO:0000313" key="3">
    <source>
        <dbReference type="Proteomes" id="UP000326396"/>
    </source>
</evidence>